<sequence length="406" mass="45935">MSSSSSAYASASTAPPKLNRFTTPLLPGQFNTETYFSSQPPPPDLQARLQPVKEFVERWRNVEGKRVVVVTKQTRKSSTIYSGTYHPTNPFLLCSVRFLDNFSAGTRGSTSAEYFLSHPTTPYAVIFMHRQHSLRPFSRHYSHSLNPFLDLLTCPPPADIDEANEGDQQQQQITVNPSKTKQLLPVLRAYHASHHSANPTICSLEFVTVNDYLWLLKELAEVVKPLGSRAMFYLAAAVSDFFLPQDRVAEHKIQSTRGNLTLEMDQVPKVLRPLVQEWIPEAFIVSFKLETDQALLIPKAQKALERYGHQVVVGNDLHRRKMEVVLVELDSASSSTADDTQKESQTSSVQGGGQGKAFKQSWLRLAELQEEKKRQGVPREEVEGVEIEEMIVRRLVERHDQWLVSH</sequence>
<protein>
    <submittedName>
        <fullName evidence="1">Uncharacterized protein</fullName>
    </submittedName>
</protein>
<keyword evidence="2" id="KW-1185">Reference proteome</keyword>
<evidence type="ECO:0000313" key="1">
    <source>
        <dbReference type="EMBL" id="KAJ9116294.1"/>
    </source>
</evidence>
<dbReference type="EMBL" id="JASBWU010000014">
    <property type="protein sequence ID" value="KAJ9116294.1"/>
    <property type="molecule type" value="Genomic_DNA"/>
</dbReference>
<comment type="caution">
    <text evidence="1">The sequence shown here is derived from an EMBL/GenBank/DDBJ whole genome shotgun (WGS) entry which is preliminary data.</text>
</comment>
<evidence type="ECO:0000313" key="2">
    <source>
        <dbReference type="Proteomes" id="UP001243375"/>
    </source>
</evidence>
<dbReference type="Proteomes" id="UP001243375">
    <property type="component" value="Unassembled WGS sequence"/>
</dbReference>
<proteinExistence type="predicted"/>
<gene>
    <name evidence="1" type="ORF">QFC22_004734</name>
</gene>
<name>A0ACC2WYW4_9TREE</name>
<accession>A0ACC2WYW4</accession>
<reference evidence="1" key="1">
    <citation type="submission" date="2023-04" db="EMBL/GenBank/DDBJ databases">
        <title>Draft Genome sequencing of Naganishia species isolated from polar environments using Oxford Nanopore Technology.</title>
        <authorList>
            <person name="Leo P."/>
            <person name="Venkateswaran K."/>
        </authorList>
    </citation>
    <scope>NUCLEOTIDE SEQUENCE</scope>
    <source>
        <strain evidence="1">MNA-CCFEE 5425</strain>
    </source>
</reference>
<organism evidence="1 2">
    <name type="scientific">Naganishia vaughanmartiniae</name>
    <dbReference type="NCBI Taxonomy" id="1424756"/>
    <lineage>
        <taxon>Eukaryota</taxon>
        <taxon>Fungi</taxon>
        <taxon>Dikarya</taxon>
        <taxon>Basidiomycota</taxon>
        <taxon>Agaricomycotina</taxon>
        <taxon>Tremellomycetes</taxon>
        <taxon>Filobasidiales</taxon>
        <taxon>Filobasidiaceae</taxon>
        <taxon>Naganishia</taxon>
    </lineage>
</organism>